<dbReference type="InterPro" id="IPR001451">
    <property type="entry name" value="Hexapep"/>
</dbReference>
<accession>A0A4V6QHE5</accession>
<dbReference type="RefSeq" id="WP_134369143.1">
    <property type="nucleotide sequence ID" value="NZ_SOGN01000024.1"/>
</dbReference>
<dbReference type="InterPro" id="IPR050484">
    <property type="entry name" value="Transf_Hexapept/Carb_Anhydrase"/>
</dbReference>
<dbReference type="Pfam" id="PF00132">
    <property type="entry name" value="Hexapep"/>
    <property type="match status" value="1"/>
</dbReference>
<dbReference type="AlphaFoldDB" id="A0A4V6QHE5"/>
<dbReference type="PANTHER" id="PTHR13061">
    <property type="entry name" value="DYNACTIN SUBUNIT P25"/>
    <property type="match status" value="1"/>
</dbReference>
<comment type="caution">
    <text evidence="1">The sequence shown here is derived from an EMBL/GenBank/DDBJ whole genome shotgun (WGS) entry which is preliminary data.</text>
</comment>
<gene>
    <name evidence="1" type="ORF">E3T23_04130</name>
</gene>
<protein>
    <submittedName>
        <fullName evidence="1">Gamma carbonic anhydrase family protein</fullName>
    </submittedName>
</protein>
<dbReference type="EMBL" id="SOGN01000024">
    <property type="protein sequence ID" value="TFC82627.1"/>
    <property type="molecule type" value="Genomic_DNA"/>
</dbReference>
<dbReference type="OrthoDB" id="9803036at2"/>
<keyword evidence="2" id="KW-1185">Reference proteome</keyword>
<dbReference type="Proteomes" id="UP000298433">
    <property type="component" value="Unassembled WGS sequence"/>
</dbReference>
<dbReference type="SUPFAM" id="SSF51161">
    <property type="entry name" value="Trimeric LpxA-like enzymes"/>
    <property type="match status" value="1"/>
</dbReference>
<dbReference type="CDD" id="cd04645">
    <property type="entry name" value="LbH_gamma_CA_like"/>
    <property type="match status" value="1"/>
</dbReference>
<name>A0A4V6QHE5_9MICO</name>
<dbReference type="InterPro" id="IPR047324">
    <property type="entry name" value="LbH_gamma_CA-like"/>
</dbReference>
<organism evidence="1 2">
    <name type="scientific">Cryobacterium cheniae</name>
    <dbReference type="NCBI Taxonomy" id="1259262"/>
    <lineage>
        <taxon>Bacteria</taxon>
        <taxon>Bacillati</taxon>
        <taxon>Actinomycetota</taxon>
        <taxon>Actinomycetes</taxon>
        <taxon>Micrococcales</taxon>
        <taxon>Microbacteriaceae</taxon>
        <taxon>Cryobacterium</taxon>
    </lineage>
</organism>
<evidence type="ECO:0000313" key="1">
    <source>
        <dbReference type="EMBL" id="TFC82627.1"/>
    </source>
</evidence>
<dbReference type="InterPro" id="IPR011004">
    <property type="entry name" value="Trimer_LpxA-like_sf"/>
</dbReference>
<dbReference type="Gene3D" id="2.160.10.10">
    <property type="entry name" value="Hexapeptide repeat proteins"/>
    <property type="match status" value="1"/>
</dbReference>
<evidence type="ECO:0000313" key="2">
    <source>
        <dbReference type="Proteomes" id="UP000298433"/>
    </source>
</evidence>
<proteinExistence type="predicted"/>
<reference evidence="1 2" key="1">
    <citation type="submission" date="2019-03" db="EMBL/GenBank/DDBJ databases">
        <title>Genomics of glacier-inhabiting Cryobacterium strains.</title>
        <authorList>
            <person name="Liu Q."/>
            <person name="Xin Y.-H."/>
        </authorList>
    </citation>
    <scope>NUCLEOTIDE SEQUENCE [LARGE SCALE GENOMIC DNA]</scope>
    <source>
        <strain evidence="1 2">TMT2-48-2</strain>
    </source>
</reference>
<sequence length="182" mass="18494">MTADSAARIITLPDRPAPVVAESAYVAPGAVLVGNVTLADHASVWYNAVLRAEAEPIRIGPGSNLQDNVSCHVDHGFPLLVGRNVSVGHGAVLHGCTIEDGSLIGMMATVLNGAVIGSGSLVAAGAVVLEGTIVPPRSLVAGVPAKVRRPLTDDEVAGLGHNAEEYLRHSALHASVTAPPEG</sequence>
<dbReference type="PANTHER" id="PTHR13061:SF29">
    <property type="entry name" value="GAMMA CARBONIC ANHYDRASE-LIKE 1, MITOCHONDRIAL-RELATED"/>
    <property type="match status" value="1"/>
</dbReference>